<dbReference type="PROSITE" id="PS51371">
    <property type="entry name" value="CBS"/>
    <property type="match status" value="2"/>
</dbReference>
<dbReference type="InterPro" id="IPR002550">
    <property type="entry name" value="CNNM"/>
</dbReference>
<feature type="transmembrane region" description="Helical" evidence="12">
    <location>
        <begin position="81"/>
        <end position="106"/>
    </location>
</feature>
<dbReference type="InterPro" id="IPR046342">
    <property type="entry name" value="CBS_dom_sf"/>
</dbReference>
<proteinExistence type="inferred from homology"/>
<name>A0A9D1DD48_9FIRM</name>
<evidence type="ECO:0000256" key="4">
    <source>
        <dbReference type="ARBA" id="ARBA00022692"/>
    </source>
</evidence>
<keyword evidence="5" id="KW-0677">Repeat</keyword>
<keyword evidence="3" id="KW-1003">Cell membrane</keyword>
<dbReference type="GO" id="GO:0005886">
    <property type="term" value="C:plasma membrane"/>
    <property type="evidence" value="ECO:0007669"/>
    <property type="project" value="UniProtKB-SubCell"/>
</dbReference>
<keyword evidence="7 9" id="KW-0129">CBS domain</keyword>
<dbReference type="GO" id="GO:0050660">
    <property type="term" value="F:flavin adenine dinucleotide binding"/>
    <property type="evidence" value="ECO:0007669"/>
    <property type="project" value="InterPro"/>
</dbReference>
<dbReference type="FunFam" id="3.10.580.10:FF:000002">
    <property type="entry name" value="Magnesium/cobalt efflux protein CorC"/>
    <property type="match status" value="1"/>
</dbReference>
<evidence type="ECO:0000313" key="15">
    <source>
        <dbReference type="EMBL" id="HIR40994.1"/>
    </source>
</evidence>
<keyword evidence="4 10" id="KW-0812">Transmembrane</keyword>
<accession>A0A9D1DD48</accession>
<dbReference type="Gene3D" id="3.30.465.10">
    <property type="match status" value="1"/>
</dbReference>
<dbReference type="InterPro" id="IPR044751">
    <property type="entry name" value="Ion_transp-like_CBS"/>
</dbReference>
<dbReference type="InterPro" id="IPR016169">
    <property type="entry name" value="FAD-bd_PCMH_sub2"/>
</dbReference>
<dbReference type="CDD" id="cd04590">
    <property type="entry name" value="CBS_pair_CorC_HlyC_assoc"/>
    <property type="match status" value="1"/>
</dbReference>
<evidence type="ECO:0000256" key="12">
    <source>
        <dbReference type="SAM" id="Phobius"/>
    </source>
</evidence>
<keyword evidence="6 10" id="KW-1133">Transmembrane helix</keyword>
<evidence type="ECO:0000259" key="14">
    <source>
        <dbReference type="PROSITE" id="PS51846"/>
    </source>
</evidence>
<evidence type="ECO:0000256" key="2">
    <source>
        <dbReference type="ARBA" id="ARBA00006337"/>
    </source>
</evidence>
<dbReference type="SUPFAM" id="SSF56176">
    <property type="entry name" value="FAD-binding/transporter-associated domain-like"/>
    <property type="match status" value="1"/>
</dbReference>
<reference evidence="15" key="2">
    <citation type="journal article" date="2021" name="PeerJ">
        <title>Extensive microbial diversity within the chicken gut microbiome revealed by metagenomics and culture.</title>
        <authorList>
            <person name="Gilroy R."/>
            <person name="Ravi A."/>
            <person name="Getino M."/>
            <person name="Pursley I."/>
            <person name="Horton D.L."/>
            <person name="Alikhan N.F."/>
            <person name="Baker D."/>
            <person name="Gharbi K."/>
            <person name="Hall N."/>
            <person name="Watson M."/>
            <person name="Adriaenssens E.M."/>
            <person name="Foster-Nyarko E."/>
            <person name="Jarju S."/>
            <person name="Secka A."/>
            <person name="Antonio M."/>
            <person name="Oren A."/>
            <person name="Chaudhuri R.R."/>
            <person name="La Ragione R."/>
            <person name="Hildebrand F."/>
            <person name="Pallen M.J."/>
        </authorList>
    </citation>
    <scope>NUCLEOTIDE SEQUENCE</scope>
    <source>
        <strain evidence="15">CHK184-25365</strain>
    </source>
</reference>
<feature type="domain" description="CBS" evidence="13">
    <location>
        <begin position="205"/>
        <end position="266"/>
    </location>
</feature>
<evidence type="ECO:0000256" key="1">
    <source>
        <dbReference type="ARBA" id="ARBA00004651"/>
    </source>
</evidence>
<evidence type="ECO:0000256" key="3">
    <source>
        <dbReference type="ARBA" id="ARBA00022475"/>
    </source>
</evidence>
<protein>
    <submittedName>
        <fullName evidence="15">HlyC/CorC family transporter</fullName>
    </submittedName>
</protein>
<dbReference type="PROSITE" id="PS51846">
    <property type="entry name" value="CNNM"/>
    <property type="match status" value="1"/>
</dbReference>
<feature type="transmembrane region" description="Helical" evidence="12">
    <location>
        <begin position="6"/>
        <end position="29"/>
    </location>
</feature>
<comment type="similarity">
    <text evidence="2">Belongs to the UPF0053 family.</text>
</comment>
<dbReference type="Gene3D" id="3.10.580.10">
    <property type="entry name" value="CBS-domain"/>
    <property type="match status" value="1"/>
</dbReference>
<dbReference type="EMBL" id="DVGY01000090">
    <property type="protein sequence ID" value="HIR40994.1"/>
    <property type="molecule type" value="Genomic_DNA"/>
</dbReference>
<evidence type="ECO:0000256" key="7">
    <source>
        <dbReference type="ARBA" id="ARBA00023122"/>
    </source>
</evidence>
<dbReference type="InterPro" id="IPR005170">
    <property type="entry name" value="Transptr-assoc_dom"/>
</dbReference>
<dbReference type="PANTHER" id="PTHR22777:SF32">
    <property type="entry name" value="UPF0053 INNER MEMBRANE PROTEIN YFJD"/>
    <property type="match status" value="1"/>
</dbReference>
<keyword evidence="8 10" id="KW-0472">Membrane</keyword>
<dbReference type="SUPFAM" id="SSF54631">
    <property type="entry name" value="CBS-domain pair"/>
    <property type="match status" value="1"/>
</dbReference>
<feature type="domain" description="CBS" evidence="13">
    <location>
        <begin position="269"/>
        <end position="326"/>
    </location>
</feature>
<dbReference type="Pfam" id="PF00571">
    <property type="entry name" value="CBS"/>
    <property type="match status" value="2"/>
</dbReference>
<evidence type="ECO:0000256" key="5">
    <source>
        <dbReference type="ARBA" id="ARBA00022737"/>
    </source>
</evidence>
<feature type="region of interest" description="Disordered" evidence="11">
    <location>
        <begin position="419"/>
        <end position="498"/>
    </location>
</feature>
<reference evidence="15" key="1">
    <citation type="submission" date="2020-10" db="EMBL/GenBank/DDBJ databases">
        <authorList>
            <person name="Gilroy R."/>
        </authorList>
    </citation>
    <scope>NUCLEOTIDE SEQUENCE</scope>
    <source>
        <strain evidence="15">CHK184-25365</strain>
    </source>
</reference>
<dbReference type="PANTHER" id="PTHR22777">
    <property type="entry name" value="HEMOLYSIN-RELATED"/>
    <property type="match status" value="1"/>
</dbReference>
<dbReference type="InterPro" id="IPR000644">
    <property type="entry name" value="CBS_dom"/>
</dbReference>
<evidence type="ECO:0000313" key="16">
    <source>
        <dbReference type="Proteomes" id="UP000886749"/>
    </source>
</evidence>
<gene>
    <name evidence="15" type="ORF">IAB36_04100</name>
</gene>
<comment type="caution">
    <text evidence="15">The sequence shown here is derived from an EMBL/GenBank/DDBJ whole genome shotgun (WGS) entry which is preliminary data.</text>
</comment>
<evidence type="ECO:0000256" key="10">
    <source>
        <dbReference type="PROSITE-ProRule" id="PRU01193"/>
    </source>
</evidence>
<evidence type="ECO:0000259" key="13">
    <source>
        <dbReference type="PROSITE" id="PS51371"/>
    </source>
</evidence>
<feature type="domain" description="CNNM transmembrane" evidence="14">
    <location>
        <begin position="1"/>
        <end position="186"/>
    </location>
</feature>
<feature type="transmembrane region" description="Helical" evidence="12">
    <location>
        <begin position="126"/>
        <end position="147"/>
    </location>
</feature>
<sequence>MDPSSVLLIVFLLVCIALSAFFSGSETAYTTANKLRLKNMGETSKRARRAYKIAEDYDRTIATVLVGNNIVNLSASSIGTVLFTTWFGASGAVLSTAVITVVVLIFGEVLPKTLAKVNPDGYAQTVSGIIRFLTVLFTPVTVVLMWIQKLGKKMVKGPANEPKVTEEELKYIIEESESEGVLEKQESDLVQSALDFDETTVEDILTPRVDVIGAEETASNQEIEKLFFQYGYSRLPIYRDSIDDIIGILYFKDFFRAYRGRANVDIHTLMQRPLFVPPTKRISELLREIQHTKKHLVVVTDQYGGTLGIVTLEDMLEELVGDIWDESDVVEHQCIQLEDNLYQVSGDMAPEDFFELAGLDAKEIGFTCEAASMGGWALEELERIPANGDTFTACRMEVTISQVKNRRIEKMLIAVLPKPRKEEEEKSLADKALDLFTGEDREKKAEKEKAKEAKEKEKQEKERTKEKEKQEKSKNKEKESEQEPDLEERASVHAERKK</sequence>
<dbReference type="InterPro" id="IPR036318">
    <property type="entry name" value="FAD-bd_PCMH-like_sf"/>
</dbReference>
<dbReference type="SMART" id="SM01091">
    <property type="entry name" value="CorC_HlyC"/>
    <property type="match status" value="1"/>
</dbReference>
<evidence type="ECO:0000256" key="11">
    <source>
        <dbReference type="SAM" id="MobiDB-lite"/>
    </source>
</evidence>
<dbReference type="Pfam" id="PF03471">
    <property type="entry name" value="CorC_HlyC"/>
    <property type="match status" value="1"/>
</dbReference>
<evidence type="ECO:0000256" key="8">
    <source>
        <dbReference type="ARBA" id="ARBA00023136"/>
    </source>
</evidence>
<dbReference type="AlphaFoldDB" id="A0A9D1DD48"/>
<dbReference type="Pfam" id="PF01595">
    <property type="entry name" value="CNNM"/>
    <property type="match status" value="1"/>
</dbReference>
<evidence type="ECO:0000256" key="6">
    <source>
        <dbReference type="ARBA" id="ARBA00022989"/>
    </source>
</evidence>
<comment type="subcellular location">
    <subcellularLocation>
        <location evidence="1">Cell membrane</location>
        <topology evidence="1">Multi-pass membrane protein</topology>
    </subcellularLocation>
</comment>
<organism evidence="15 16">
    <name type="scientific">Candidatus Egerieicola pullicola</name>
    <dbReference type="NCBI Taxonomy" id="2840775"/>
    <lineage>
        <taxon>Bacteria</taxon>
        <taxon>Bacillati</taxon>
        <taxon>Bacillota</taxon>
        <taxon>Clostridia</taxon>
        <taxon>Eubacteriales</taxon>
        <taxon>Oscillospiraceae</taxon>
        <taxon>Oscillospiraceae incertae sedis</taxon>
        <taxon>Candidatus Egerieicola</taxon>
    </lineage>
</organism>
<dbReference type="Proteomes" id="UP000886749">
    <property type="component" value="Unassembled WGS sequence"/>
</dbReference>
<evidence type="ECO:0000256" key="9">
    <source>
        <dbReference type="PROSITE-ProRule" id="PRU00703"/>
    </source>
</evidence>